<dbReference type="OrthoDB" id="425681at2759"/>
<comment type="caution">
    <text evidence="2">The sequence shown here is derived from an EMBL/GenBank/DDBJ whole genome shotgun (WGS) entry which is preliminary data.</text>
</comment>
<name>A0A9J6AEX7_SOLCO</name>
<organism evidence="2 3">
    <name type="scientific">Solanum commersonii</name>
    <name type="common">Commerson's wild potato</name>
    <name type="synonym">Commerson's nightshade</name>
    <dbReference type="NCBI Taxonomy" id="4109"/>
    <lineage>
        <taxon>Eukaryota</taxon>
        <taxon>Viridiplantae</taxon>
        <taxon>Streptophyta</taxon>
        <taxon>Embryophyta</taxon>
        <taxon>Tracheophyta</taxon>
        <taxon>Spermatophyta</taxon>
        <taxon>Magnoliopsida</taxon>
        <taxon>eudicotyledons</taxon>
        <taxon>Gunneridae</taxon>
        <taxon>Pentapetalae</taxon>
        <taxon>asterids</taxon>
        <taxon>lamiids</taxon>
        <taxon>Solanales</taxon>
        <taxon>Solanaceae</taxon>
        <taxon>Solanoideae</taxon>
        <taxon>Solaneae</taxon>
        <taxon>Solanum</taxon>
    </lineage>
</organism>
<feature type="transmembrane region" description="Helical" evidence="1">
    <location>
        <begin position="221"/>
        <end position="239"/>
    </location>
</feature>
<dbReference type="Proteomes" id="UP000824120">
    <property type="component" value="Chromosome 2"/>
</dbReference>
<reference evidence="2 3" key="1">
    <citation type="submission" date="2020-09" db="EMBL/GenBank/DDBJ databases">
        <title>De no assembly of potato wild relative species, Solanum commersonii.</title>
        <authorList>
            <person name="Cho K."/>
        </authorList>
    </citation>
    <scope>NUCLEOTIDE SEQUENCE [LARGE SCALE GENOMIC DNA]</scope>
    <source>
        <strain evidence="2">LZ3.2</strain>
        <tissue evidence="2">Leaf</tissue>
    </source>
</reference>
<keyword evidence="3" id="KW-1185">Reference proteome</keyword>
<dbReference type="AlphaFoldDB" id="A0A9J6AEX7"/>
<keyword evidence="1" id="KW-0472">Membrane</keyword>
<evidence type="ECO:0000256" key="1">
    <source>
        <dbReference type="SAM" id="Phobius"/>
    </source>
</evidence>
<gene>
    <name evidence="2" type="ORF">H5410_007892</name>
</gene>
<proteinExistence type="predicted"/>
<evidence type="ECO:0000313" key="3">
    <source>
        <dbReference type="Proteomes" id="UP000824120"/>
    </source>
</evidence>
<sequence length="260" mass="29809">MVFIDLEKAYDKVPREVLWRCLEVRSVSVAYSRVIQDMYNGAKSCDETHDVGVEVRLDKQPLISYFLGRVQRLGSGMAKSGVLEHRDFIGEVHKLVKILKKRKISVASTKALDVDKYKFWYLVVLRNTNGVGILIDRELKEQMVEVWRINNRMMTIKLVIGGSLWVGVASLSFSNEEKNLVSSIVHWVRQIDYFLPKKDDKGLCKDYKVIAGETLMNQHKLLVLTLLSGILMGVLLLLFNPKEWEIDNDLTLRIGVGRTK</sequence>
<accession>A0A9J6AEX7</accession>
<protein>
    <recommendedName>
        <fullName evidence="4">Reverse transcriptase domain-containing protein</fullName>
    </recommendedName>
</protein>
<keyword evidence="1" id="KW-0812">Transmembrane</keyword>
<dbReference type="EMBL" id="JACXVP010000002">
    <property type="protein sequence ID" value="KAG5622674.1"/>
    <property type="molecule type" value="Genomic_DNA"/>
</dbReference>
<evidence type="ECO:0000313" key="2">
    <source>
        <dbReference type="EMBL" id="KAG5622674.1"/>
    </source>
</evidence>
<evidence type="ECO:0008006" key="4">
    <source>
        <dbReference type="Google" id="ProtNLM"/>
    </source>
</evidence>
<keyword evidence="1" id="KW-1133">Transmembrane helix</keyword>